<dbReference type="InterPro" id="IPR036179">
    <property type="entry name" value="Ig-like_dom_sf"/>
</dbReference>
<dbReference type="SUPFAM" id="SSF48726">
    <property type="entry name" value="Immunoglobulin"/>
    <property type="match status" value="1"/>
</dbReference>
<dbReference type="AlphaFoldDB" id="A0A482X855"/>
<dbReference type="PANTHER" id="PTHR21261:SF6">
    <property type="entry name" value="BEATEN PATH IIA-RELATED"/>
    <property type="match status" value="1"/>
</dbReference>
<gene>
    <name evidence="3" type="ORF">LSTR_LSTR005338</name>
</gene>
<dbReference type="InParanoid" id="A0A482X855"/>
<name>A0A482X855_LAOST</name>
<evidence type="ECO:0000256" key="1">
    <source>
        <dbReference type="SAM" id="SignalP"/>
    </source>
</evidence>
<dbReference type="PANTHER" id="PTHR21261">
    <property type="entry name" value="BEAT PROTEIN"/>
    <property type="match status" value="1"/>
</dbReference>
<comment type="caution">
    <text evidence="3">The sequence shown here is derived from an EMBL/GenBank/DDBJ whole genome shotgun (WGS) entry which is preliminary data.</text>
</comment>
<keyword evidence="1" id="KW-0732">Signal</keyword>
<proteinExistence type="predicted"/>
<accession>A0A482X855</accession>
<feature type="signal peptide" evidence="1">
    <location>
        <begin position="1"/>
        <end position="25"/>
    </location>
</feature>
<feature type="domain" description="Ig-like" evidence="2">
    <location>
        <begin position="40"/>
        <end position="130"/>
    </location>
</feature>
<dbReference type="InterPro" id="IPR003599">
    <property type="entry name" value="Ig_sub"/>
</dbReference>
<dbReference type="SMART" id="SM00409">
    <property type="entry name" value="IG"/>
    <property type="match status" value="1"/>
</dbReference>
<dbReference type="EMBL" id="QKKF02016138">
    <property type="protein sequence ID" value="RZF41876.1"/>
    <property type="molecule type" value="Genomic_DNA"/>
</dbReference>
<dbReference type="PROSITE" id="PS50835">
    <property type="entry name" value="IG_LIKE"/>
    <property type="match status" value="1"/>
</dbReference>
<dbReference type="FunCoup" id="A0A482X855">
    <property type="interactions" value="121"/>
</dbReference>
<dbReference type="Proteomes" id="UP000291343">
    <property type="component" value="Unassembled WGS sequence"/>
</dbReference>
<protein>
    <recommendedName>
        <fullName evidence="2">Ig-like domain-containing protein</fullName>
    </recommendedName>
</protein>
<dbReference type="InterPro" id="IPR013783">
    <property type="entry name" value="Ig-like_fold"/>
</dbReference>
<feature type="chain" id="PRO_5019866800" description="Ig-like domain-containing protein" evidence="1">
    <location>
        <begin position="26"/>
        <end position="280"/>
    </location>
</feature>
<reference evidence="3 4" key="1">
    <citation type="journal article" date="2017" name="Gigascience">
        <title>Genome sequence of the small brown planthopper, Laodelphax striatellus.</title>
        <authorList>
            <person name="Zhu J."/>
            <person name="Jiang F."/>
            <person name="Wang X."/>
            <person name="Yang P."/>
            <person name="Bao Y."/>
            <person name="Zhao W."/>
            <person name="Wang W."/>
            <person name="Lu H."/>
            <person name="Wang Q."/>
            <person name="Cui N."/>
            <person name="Li J."/>
            <person name="Chen X."/>
            <person name="Luo L."/>
            <person name="Yu J."/>
            <person name="Kang L."/>
            <person name="Cui F."/>
        </authorList>
    </citation>
    <scope>NUCLEOTIDE SEQUENCE [LARGE SCALE GENOMIC DNA]</scope>
    <source>
        <strain evidence="3">Lst14</strain>
    </source>
</reference>
<dbReference type="OrthoDB" id="196393at2759"/>
<evidence type="ECO:0000313" key="3">
    <source>
        <dbReference type="EMBL" id="RZF41876.1"/>
    </source>
</evidence>
<dbReference type="STRING" id="195883.A0A482X855"/>
<sequence length="280" mass="31000">MMDSPCCKFVVCAWFLVLYIHGGRCLRNVTLEAPSYVRLGEPATLVCHYDLEEGSLYSVKWYRGRHEFYRYSPGDRPTNKIFPFPGINVNLEQSNATQVTLTDVGFNLSGNLSCEVTAEEPPFFRNAVVSTSLIVIKIPEKKPVLFTEQTRYKAGDELRANCSSAPSRPHATLSFLLNNHPVGVPMTKVHTVDGEQQQLQWSSLTLRMPLYPSHFTSSGQLVLKCIALVAHAYRATAELQLVAAGKEPVPERVTSPNAANVDYAVPSFPLLLACIAAAIR</sequence>
<dbReference type="Gene3D" id="2.60.40.10">
    <property type="entry name" value="Immunoglobulins"/>
    <property type="match status" value="2"/>
</dbReference>
<evidence type="ECO:0000259" key="2">
    <source>
        <dbReference type="PROSITE" id="PS50835"/>
    </source>
</evidence>
<keyword evidence="4" id="KW-1185">Reference proteome</keyword>
<dbReference type="FunFam" id="2.60.40.10:FF:000437">
    <property type="entry name" value="Beat-IIIc, isoform A"/>
    <property type="match status" value="1"/>
</dbReference>
<organism evidence="3 4">
    <name type="scientific">Laodelphax striatellus</name>
    <name type="common">Small brown planthopper</name>
    <name type="synonym">Delphax striatella</name>
    <dbReference type="NCBI Taxonomy" id="195883"/>
    <lineage>
        <taxon>Eukaryota</taxon>
        <taxon>Metazoa</taxon>
        <taxon>Ecdysozoa</taxon>
        <taxon>Arthropoda</taxon>
        <taxon>Hexapoda</taxon>
        <taxon>Insecta</taxon>
        <taxon>Pterygota</taxon>
        <taxon>Neoptera</taxon>
        <taxon>Paraneoptera</taxon>
        <taxon>Hemiptera</taxon>
        <taxon>Auchenorrhyncha</taxon>
        <taxon>Fulgoroidea</taxon>
        <taxon>Delphacidae</taxon>
        <taxon>Criomorphinae</taxon>
        <taxon>Laodelphax</taxon>
    </lineage>
</organism>
<evidence type="ECO:0000313" key="4">
    <source>
        <dbReference type="Proteomes" id="UP000291343"/>
    </source>
</evidence>
<dbReference type="InterPro" id="IPR007110">
    <property type="entry name" value="Ig-like_dom"/>
</dbReference>